<gene>
    <name evidence="6" type="ORF">DFE_2155</name>
</gene>
<dbReference type="Pfam" id="PF00717">
    <property type="entry name" value="Peptidase_S24"/>
    <property type="match status" value="1"/>
</dbReference>
<organism evidence="6 7">
    <name type="scientific">Desulfovibrio ferrophilus</name>
    <dbReference type="NCBI Taxonomy" id="241368"/>
    <lineage>
        <taxon>Bacteria</taxon>
        <taxon>Pseudomonadati</taxon>
        <taxon>Thermodesulfobacteriota</taxon>
        <taxon>Desulfovibrionia</taxon>
        <taxon>Desulfovibrionales</taxon>
        <taxon>Desulfovibrionaceae</taxon>
        <taxon>Desulfovibrio</taxon>
    </lineage>
</organism>
<dbReference type="KEGG" id="dfl:DFE_2155"/>
<dbReference type="InterPro" id="IPR036286">
    <property type="entry name" value="LexA/Signal_pep-like_sf"/>
</dbReference>
<dbReference type="Gene3D" id="1.10.260.40">
    <property type="entry name" value="lambda repressor-like DNA-binding domains"/>
    <property type="match status" value="1"/>
</dbReference>
<dbReference type="InterPro" id="IPR015927">
    <property type="entry name" value="Peptidase_S24_S26A/B/C"/>
</dbReference>
<name>A0A2Z6B055_9BACT</name>
<dbReference type="InterPro" id="IPR010744">
    <property type="entry name" value="Phage_CI_N"/>
</dbReference>
<proteinExistence type="predicted"/>
<dbReference type="GO" id="GO:0045892">
    <property type="term" value="P:negative regulation of DNA-templated transcription"/>
    <property type="evidence" value="ECO:0007669"/>
    <property type="project" value="InterPro"/>
</dbReference>
<keyword evidence="2" id="KW-0238">DNA-binding</keyword>
<evidence type="ECO:0000313" key="7">
    <source>
        <dbReference type="Proteomes" id="UP000269883"/>
    </source>
</evidence>
<feature type="domain" description="Bacteriophage CI repressor N-terminal" evidence="5">
    <location>
        <begin position="15"/>
        <end position="77"/>
    </location>
</feature>
<dbReference type="OrthoDB" id="5455126at2"/>
<keyword evidence="3" id="KW-0804">Transcription</keyword>
<evidence type="ECO:0000259" key="5">
    <source>
        <dbReference type="Pfam" id="PF07022"/>
    </source>
</evidence>
<dbReference type="EMBL" id="AP017378">
    <property type="protein sequence ID" value="BBD08881.1"/>
    <property type="molecule type" value="Genomic_DNA"/>
</dbReference>
<dbReference type="SUPFAM" id="SSF51306">
    <property type="entry name" value="LexA/Signal peptidase"/>
    <property type="match status" value="1"/>
</dbReference>
<sequence length="240" mass="26831">MGKSGKKYGEGFGPVVDRIKEATGTRTQVELAAVLGIRQSSISDAKRRDSVPADWYLTLFREFGLNPDWLAYGRGPRYIKTKEGYQPFDQPALSETVREEASPYGDPMASAKVVSYYAMAGGTSESGQWKPVPAGKLTIPKGFDRKSLLVVKMDGGGMEPMIRRGAYVGLDRDQTTVLSGEIYGVLLPFEGLVVRRVFLEADKTRFVLRAENEGHADQHFTFDEYKDRILGRMVWMMQEV</sequence>
<dbReference type="PANTHER" id="PTHR40661:SF3">
    <property type="entry name" value="FELS-1 PROPHAGE TRANSCRIPTIONAL REGULATOR"/>
    <property type="match status" value="1"/>
</dbReference>
<reference evidence="6 7" key="1">
    <citation type="journal article" date="2018" name="Sci. Adv.">
        <title>Multi-heme cytochromes provide a pathway for survival in energy-limited environments.</title>
        <authorList>
            <person name="Deng X."/>
            <person name="Dohmae N."/>
            <person name="Nealson K.H."/>
            <person name="Hashimoto K."/>
            <person name="Okamoto A."/>
        </authorList>
    </citation>
    <scope>NUCLEOTIDE SEQUENCE [LARGE SCALE GENOMIC DNA]</scope>
    <source>
        <strain evidence="6 7">IS5</strain>
    </source>
</reference>
<accession>A0A2Z6B055</accession>
<dbReference type="InterPro" id="IPR010982">
    <property type="entry name" value="Lambda_DNA-bd_dom_sf"/>
</dbReference>
<dbReference type="AlphaFoldDB" id="A0A2Z6B055"/>
<keyword evidence="1" id="KW-0805">Transcription regulation</keyword>
<evidence type="ECO:0000313" key="6">
    <source>
        <dbReference type="EMBL" id="BBD08881.1"/>
    </source>
</evidence>
<protein>
    <submittedName>
        <fullName evidence="6">Putative bacteriophage CI repressor helix-turn-helix domain protein</fullName>
    </submittedName>
</protein>
<dbReference type="SUPFAM" id="SSF47413">
    <property type="entry name" value="lambda repressor-like DNA-binding domains"/>
    <property type="match status" value="1"/>
</dbReference>
<dbReference type="RefSeq" id="WP_126379361.1">
    <property type="nucleotide sequence ID" value="NZ_AP017378.1"/>
</dbReference>
<dbReference type="CDD" id="cd06462">
    <property type="entry name" value="Peptidase_S24_S26"/>
    <property type="match status" value="1"/>
</dbReference>
<dbReference type="Gene3D" id="2.10.109.10">
    <property type="entry name" value="Umud Fragment, subunit A"/>
    <property type="match status" value="1"/>
</dbReference>
<evidence type="ECO:0000256" key="2">
    <source>
        <dbReference type="ARBA" id="ARBA00023125"/>
    </source>
</evidence>
<feature type="domain" description="Peptidase S24/S26A/S26B/S26C" evidence="4">
    <location>
        <begin position="134"/>
        <end position="234"/>
    </location>
</feature>
<dbReference type="Proteomes" id="UP000269883">
    <property type="component" value="Chromosome"/>
</dbReference>
<dbReference type="GO" id="GO:0003677">
    <property type="term" value="F:DNA binding"/>
    <property type="evidence" value="ECO:0007669"/>
    <property type="project" value="UniProtKB-KW"/>
</dbReference>
<dbReference type="PANTHER" id="PTHR40661">
    <property type="match status" value="1"/>
</dbReference>
<evidence type="ECO:0000259" key="4">
    <source>
        <dbReference type="Pfam" id="PF00717"/>
    </source>
</evidence>
<evidence type="ECO:0000256" key="3">
    <source>
        <dbReference type="ARBA" id="ARBA00023163"/>
    </source>
</evidence>
<dbReference type="Pfam" id="PF07022">
    <property type="entry name" value="Phage_CI_repr"/>
    <property type="match status" value="1"/>
</dbReference>
<keyword evidence="7" id="KW-1185">Reference proteome</keyword>
<evidence type="ECO:0000256" key="1">
    <source>
        <dbReference type="ARBA" id="ARBA00023015"/>
    </source>
</evidence>